<dbReference type="InterPro" id="IPR037171">
    <property type="entry name" value="NagB/RpiA_transferase-like"/>
</dbReference>
<dbReference type="Gene3D" id="3.40.50.10420">
    <property type="entry name" value="NagB/RpiA/CoA transferase-like"/>
    <property type="match status" value="1"/>
</dbReference>
<feature type="domain" description="LUD" evidence="1">
    <location>
        <begin position="42"/>
        <end position="222"/>
    </location>
</feature>
<dbReference type="InterPro" id="IPR024185">
    <property type="entry name" value="FTHF_cligase-like_sf"/>
</dbReference>
<dbReference type="Proteomes" id="UP000316292">
    <property type="component" value="Unassembled WGS sequence"/>
</dbReference>
<name>A0A538SFS7_UNCEI</name>
<dbReference type="PANTHER" id="PTHR43682:SF1">
    <property type="entry name" value="LACTATE UTILIZATION PROTEIN C"/>
    <property type="match status" value="1"/>
</dbReference>
<evidence type="ECO:0000313" key="2">
    <source>
        <dbReference type="EMBL" id="TMQ50217.1"/>
    </source>
</evidence>
<dbReference type="PANTHER" id="PTHR43682">
    <property type="entry name" value="LACTATE UTILIZATION PROTEIN C"/>
    <property type="match status" value="1"/>
</dbReference>
<dbReference type="Pfam" id="PF02589">
    <property type="entry name" value="LUD_dom"/>
    <property type="match status" value="1"/>
</dbReference>
<dbReference type="AlphaFoldDB" id="A0A538SFS7"/>
<comment type="caution">
    <text evidence="2">The sequence shown here is derived from an EMBL/GenBank/DDBJ whole genome shotgun (WGS) entry which is preliminary data.</text>
</comment>
<gene>
    <name evidence="2" type="ORF">E6K71_03070</name>
</gene>
<dbReference type="EMBL" id="VBOR01000039">
    <property type="protein sequence ID" value="TMQ50217.1"/>
    <property type="molecule type" value="Genomic_DNA"/>
</dbReference>
<dbReference type="InterPro" id="IPR003741">
    <property type="entry name" value="LUD_dom"/>
</dbReference>
<proteinExistence type="predicted"/>
<sequence length="228" mass="24097">MTSAGDNLGLARCGLVREAHKPSRVTSSIGGGTVLSEPELSDRFKAALLELKAEPHSATRRENTPDILRSVVEGHQANRVVVANLPAELRAMVSGALKGRSVQFLEDLPSKDVLGACAAAEVGVTWAEFAIAEDGAIVEVAHDDMVRLAASLPIVHVVLLPAGRLVRDVGEAMTVVGGILRASGPGERPTVTFISGPSRTGDIELRLLYGVHGPHSLHVVLLDWYVGR</sequence>
<protein>
    <recommendedName>
        <fullName evidence="1">LUD domain-containing protein</fullName>
    </recommendedName>
</protein>
<organism evidence="2 3">
    <name type="scientific">Eiseniibacteriota bacterium</name>
    <dbReference type="NCBI Taxonomy" id="2212470"/>
    <lineage>
        <taxon>Bacteria</taxon>
        <taxon>Candidatus Eiseniibacteriota</taxon>
    </lineage>
</organism>
<evidence type="ECO:0000259" key="1">
    <source>
        <dbReference type="Pfam" id="PF02589"/>
    </source>
</evidence>
<evidence type="ECO:0000313" key="3">
    <source>
        <dbReference type="Proteomes" id="UP000316292"/>
    </source>
</evidence>
<reference evidence="2 3" key="1">
    <citation type="journal article" date="2019" name="Nat. Microbiol.">
        <title>Mediterranean grassland soil C-N compound turnover is dependent on rainfall and depth, and is mediated by genomically divergent microorganisms.</title>
        <authorList>
            <person name="Diamond S."/>
            <person name="Andeer P.F."/>
            <person name="Li Z."/>
            <person name="Crits-Christoph A."/>
            <person name="Burstein D."/>
            <person name="Anantharaman K."/>
            <person name="Lane K.R."/>
            <person name="Thomas B.C."/>
            <person name="Pan C."/>
            <person name="Northen T.R."/>
            <person name="Banfield J.F."/>
        </authorList>
    </citation>
    <scope>NUCLEOTIDE SEQUENCE [LARGE SCALE GENOMIC DNA]</scope>
    <source>
        <strain evidence="2">WS_1</strain>
    </source>
</reference>
<dbReference type="SUPFAM" id="SSF100950">
    <property type="entry name" value="NagB/RpiA/CoA transferase-like"/>
    <property type="match status" value="1"/>
</dbReference>
<accession>A0A538SFS7</accession>